<dbReference type="Pfam" id="PF00089">
    <property type="entry name" value="Trypsin"/>
    <property type="match status" value="1"/>
</dbReference>
<keyword evidence="4" id="KW-1185">Reference proteome</keyword>
<dbReference type="PROSITE" id="PS50240">
    <property type="entry name" value="TRYPSIN_DOM"/>
    <property type="match status" value="1"/>
</dbReference>
<proteinExistence type="predicted"/>
<feature type="signal peptide" evidence="1">
    <location>
        <begin position="1"/>
        <end position="38"/>
    </location>
</feature>
<dbReference type="InterPro" id="IPR009003">
    <property type="entry name" value="Peptidase_S1_PA"/>
</dbReference>
<accession>A0ABT9PA26</accession>
<organism evidence="3 4">
    <name type="scientific">Kineosporia succinea</name>
    <dbReference type="NCBI Taxonomy" id="84632"/>
    <lineage>
        <taxon>Bacteria</taxon>
        <taxon>Bacillati</taxon>
        <taxon>Actinomycetota</taxon>
        <taxon>Actinomycetes</taxon>
        <taxon>Kineosporiales</taxon>
        <taxon>Kineosporiaceae</taxon>
        <taxon>Kineosporia</taxon>
    </lineage>
</organism>
<protein>
    <submittedName>
        <fullName evidence="3">Secreted trypsin-like serine protease</fullName>
    </submittedName>
</protein>
<feature type="domain" description="Peptidase S1" evidence="2">
    <location>
        <begin position="39"/>
        <end position="259"/>
    </location>
</feature>
<dbReference type="SMART" id="SM00020">
    <property type="entry name" value="Tryp_SPc"/>
    <property type="match status" value="1"/>
</dbReference>
<dbReference type="PANTHER" id="PTHR24260">
    <property type="match status" value="1"/>
</dbReference>
<dbReference type="InterPro" id="IPR018114">
    <property type="entry name" value="TRYPSIN_HIS"/>
</dbReference>
<dbReference type="SUPFAM" id="SSF50494">
    <property type="entry name" value="Trypsin-like serine proteases"/>
    <property type="match status" value="1"/>
</dbReference>
<dbReference type="InterPro" id="IPR043504">
    <property type="entry name" value="Peptidase_S1_PA_chymotrypsin"/>
</dbReference>
<dbReference type="Gene3D" id="2.40.10.10">
    <property type="entry name" value="Trypsin-like serine proteases"/>
    <property type="match status" value="1"/>
</dbReference>
<evidence type="ECO:0000259" key="2">
    <source>
        <dbReference type="PROSITE" id="PS50240"/>
    </source>
</evidence>
<evidence type="ECO:0000313" key="4">
    <source>
        <dbReference type="Proteomes" id="UP001235712"/>
    </source>
</evidence>
<comment type="caution">
    <text evidence="3">The sequence shown here is derived from an EMBL/GenBank/DDBJ whole genome shotgun (WGS) entry which is preliminary data.</text>
</comment>
<gene>
    <name evidence="3" type="ORF">J2S57_005008</name>
</gene>
<sequence>MTSGNTVWQRRIRRGRAAVLTLALALAGLLAMPSSASAVIGGERSTYGPWAVRMLVDGQPHCTGTAVSDRWILSASHCFFDLPDQPVADRRITFLVGSKDVRRATRLRPIAGSRVANPGGADMMMIKVPVMKHVTPAKLSVKKVRTGQTLRILGWGATCTDREELDCQSKVLRQATAKVLDVRRNRERCIGFAGTDGINICGTRVSGEPAGGDSGGPVMTIAPKGQERLAGVFFGSDRDSMVGAGVVLPQLTWIRATVRK</sequence>
<keyword evidence="1" id="KW-0732">Signal</keyword>
<dbReference type="InterPro" id="IPR001254">
    <property type="entry name" value="Trypsin_dom"/>
</dbReference>
<dbReference type="PROSITE" id="PS00134">
    <property type="entry name" value="TRYPSIN_HIS"/>
    <property type="match status" value="1"/>
</dbReference>
<dbReference type="RefSeq" id="WP_307247278.1">
    <property type="nucleotide sequence ID" value="NZ_JAUSQZ010000001.1"/>
</dbReference>
<reference evidence="3 4" key="1">
    <citation type="submission" date="2023-07" db="EMBL/GenBank/DDBJ databases">
        <title>Sequencing the genomes of 1000 actinobacteria strains.</title>
        <authorList>
            <person name="Klenk H.-P."/>
        </authorList>
    </citation>
    <scope>NUCLEOTIDE SEQUENCE [LARGE SCALE GENOMIC DNA]</scope>
    <source>
        <strain evidence="3 4">DSM 44388</strain>
    </source>
</reference>
<dbReference type="Proteomes" id="UP001235712">
    <property type="component" value="Unassembled WGS sequence"/>
</dbReference>
<feature type="chain" id="PRO_5046706265" evidence="1">
    <location>
        <begin position="39"/>
        <end position="260"/>
    </location>
</feature>
<evidence type="ECO:0000313" key="3">
    <source>
        <dbReference type="EMBL" id="MDP9829259.1"/>
    </source>
</evidence>
<name>A0ABT9PA26_9ACTN</name>
<dbReference type="InterPro" id="IPR051333">
    <property type="entry name" value="CLIP_Serine_Protease"/>
</dbReference>
<dbReference type="EMBL" id="JAUSQZ010000001">
    <property type="protein sequence ID" value="MDP9829259.1"/>
    <property type="molecule type" value="Genomic_DNA"/>
</dbReference>
<evidence type="ECO:0000256" key="1">
    <source>
        <dbReference type="SAM" id="SignalP"/>
    </source>
</evidence>
<dbReference type="PANTHER" id="PTHR24260:SF136">
    <property type="entry name" value="GH08193P-RELATED"/>
    <property type="match status" value="1"/>
</dbReference>